<accession>A0A2P2NSE2</accession>
<organism evidence="1">
    <name type="scientific">Rhizophora mucronata</name>
    <name type="common">Asiatic mangrove</name>
    <dbReference type="NCBI Taxonomy" id="61149"/>
    <lineage>
        <taxon>Eukaryota</taxon>
        <taxon>Viridiplantae</taxon>
        <taxon>Streptophyta</taxon>
        <taxon>Embryophyta</taxon>
        <taxon>Tracheophyta</taxon>
        <taxon>Spermatophyta</taxon>
        <taxon>Magnoliopsida</taxon>
        <taxon>eudicotyledons</taxon>
        <taxon>Gunneridae</taxon>
        <taxon>Pentapetalae</taxon>
        <taxon>rosids</taxon>
        <taxon>fabids</taxon>
        <taxon>Malpighiales</taxon>
        <taxon>Rhizophoraceae</taxon>
        <taxon>Rhizophora</taxon>
    </lineage>
</organism>
<evidence type="ECO:0000313" key="1">
    <source>
        <dbReference type="EMBL" id="MBX45427.1"/>
    </source>
</evidence>
<reference evidence="1" key="1">
    <citation type="submission" date="2018-02" db="EMBL/GenBank/DDBJ databases">
        <title>Rhizophora mucronata_Transcriptome.</title>
        <authorList>
            <person name="Meera S.P."/>
            <person name="Sreeshan A."/>
            <person name="Augustine A."/>
        </authorList>
    </citation>
    <scope>NUCLEOTIDE SEQUENCE</scope>
    <source>
        <tissue evidence="1">Leaf</tissue>
    </source>
</reference>
<protein>
    <submittedName>
        <fullName evidence="1">Uncharacterized protein</fullName>
    </submittedName>
</protein>
<dbReference type="AlphaFoldDB" id="A0A2P2NSE2"/>
<sequence>MVIEFKQIIWNDDEMIQLYNKQHMGKFMSLCLVRLYITDINNSLTEISDNGYA</sequence>
<dbReference type="EMBL" id="GGEC01064943">
    <property type="protein sequence ID" value="MBX45427.1"/>
    <property type="molecule type" value="Transcribed_RNA"/>
</dbReference>
<name>A0A2P2NSE2_RHIMU</name>
<proteinExistence type="predicted"/>